<feature type="transmembrane region" description="Helical" evidence="1">
    <location>
        <begin position="68"/>
        <end position="87"/>
    </location>
</feature>
<keyword evidence="1" id="KW-1133">Transmembrane helix</keyword>
<sequence>MEKNTLVAQLDSYQMLQDPDVGVSGPTSGSIRRDLITFPLDLSHSNGATAFCIIRSYLSTMRKQGRSILAVMAAVFAGAPFPIAWATE</sequence>
<dbReference type="Proteomes" id="UP000287224">
    <property type="component" value="Unassembled WGS sequence"/>
</dbReference>
<proteinExistence type="predicted"/>
<organism evidence="2 3">
    <name type="scientific">Dictyobacter aurantiacus</name>
    <dbReference type="NCBI Taxonomy" id="1936993"/>
    <lineage>
        <taxon>Bacteria</taxon>
        <taxon>Bacillati</taxon>
        <taxon>Chloroflexota</taxon>
        <taxon>Ktedonobacteria</taxon>
        <taxon>Ktedonobacterales</taxon>
        <taxon>Dictyobacteraceae</taxon>
        <taxon>Dictyobacter</taxon>
    </lineage>
</organism>
<dbReference type="EMBL" id="BIFQ01000001">
    <property type="protein sequence ID" value="GCE03515.1"/>
    <property type="molecule type" value="Genomic_DNA"/>
</dbReference>
<keyword evidence="3" id="KW-1185">Reference proteome</keyword>
<evidence type="ECO:0000313" key="3">
    <source>
        <dbReference type="Proteomes" id="UP000287224"/>
    </source>
</evidence>
<evidence type="ECO:0000256" key="1">
    <source>
        <dbReference type="SAM" id="Phobius"/>
    </source>
</evidence>
<protein>
    <submittedName>
        <fullName evidence="2">Uncharacterized protein</fullName>
    </submittedName>
</protein>
<keyword evidence="1" id="KW-0812">Transmembrane</keyword>
<dbReference type="AlphaFoldDB" id="A0A401Z9I9"/>
<gene>
    <name evidence="2" type="ORF">KDAU_08440</name>
</gene>
<keyword evidence="1" id="KW-0472">Membrane</keyword>
<evidence type="ECO:0000313" key="2">
    <source>
        <dbReference type="EMBL" id="GCE03515.1"/>
    </source>
</evidence>
<accession>A0A401Z9I9</accession>
<name>A0A401Z9I9_9CHLR</name>
<reference evidence="3" key="1">
    <citation type="submission" date="2018-12" db="EMBL/GenBank/DDBJ databases">
        <title>Tengunoibacter tsumagoiensis gen. nov., sp. nov., Dictyobacter kobayashii sp. nov., D. alpinus sp. nov., and D. joshuensis sp. nov. and description of Dictyobacteraceae fam. nov. within the order Ktedonobacterales isolated from Tengu-no-mugimeshi.</title>
        <authorList>
            <person name="Wang C.M."/>
            <person name="Zheng Y."/>
            <person name="Sakai Y."/>
            <person name="Toyoda A."/>
            <person name="Minakuchi Y."/>
            <person name="Abe K."/>
            <person name="Yokota A."/>
            <person name="Yabe S."/>
        </authorList>
    </citation>
    <scope>NUCLEOTIDE SEQUENCE [LARGE SCALE GENOMIC DNA]</scope>
    <source>
        <strain evidence="3">S-27</strain>
    </source>
</reference>
<comment type="caution">
    <text evidence="2">The sequence shown here is derived from an EMBL/GenBank/DDBJ whole genome shotgun (WGS) entry which is preliminary data.</text>
</comment>